<reference evidence="2" key="1">
    <citation type="journal article" date="2022" name="bioRxiv">
        <title>Sequencing and chromosome-scale assembly of the giantPleurodeles waltlgenome.</title>
        <authorList>
            <person name="Brown T."/>
            <person name="Elewa A."/>
            <person name="Iarovenko S."/>
            <person name="Subramanian E."/>
            <person name="Araus A.J."/>
            <person name="Petzold A."/>
            <person name="Susuki M."/>
            <person name="Suzuki K.-i.T."/>
            <person name="Hayashi T."/>
            <person name="Toyoda A."/>
            <person name="Oliveira C."/>
            <person name="Osipova E."/>
            <person name="Leigh N.D."/>
            <person name="Simon A."/>
            <person name="Yun M.H."/>
        </authorList>
    </citation>
    <scope>NUCLEOTIDE SEQUENCE</scope>
    <source>
        <strain evidence="2">20211129_DDA</strain>
        <tissue evidence="2">Liver</tissue>
    </source>
</reference>
<dbReference type="AlphaFoldDB" id="A0AAV7PN84"/>
<keyword evidence="3" id="KW-1185">Reference proteome</keyword>
<proteinExistence type="predicted"/>
<gene>
    <name evidence="2" type="ORF">NDU88_008064</name>
</gene>
<dbReference type="Proteomes" id="UP001066276">
    <property type="component" value="Chromosome 7"/>
</dbReference>
<comment type="caution">
    <text evidence="2">The sequence shown here is derived from an EMBL/GenBank/DDBJ whole genome shotgun (WGS) entry which is preliminary data.</text>
</comment>
<name>A0AAV7PN84_PLEWA</name>
<sequence length="102" mass="10981">MWPSPQIHAAEPSSSSVGCFSPTLQISRPQSAAPERRTAPALRALHRLQCARVRTARLQSLTGTGRGSKGGKRKEQCRDPSRALRVGAPPARPLTASRRSTV</sequence>
<dbReference type="EMBL" id="JANPWB010000011">
    <property type="protein sequence ID" value="KAJ1129698.1"/>
    <property type="molecule type" value="Genomic_DNA"/>
</dbReference>
<feature type="region of interest" description="Disordered" evidence="1">
    <location>
        <begin position="56"/>
        <end position="102"/>
    </location>
</feature>
<evidence type="ECO:0000313" key="3">
    <source>
        <dbReference type="Proteomes" id="UP001066276"/>
    </source>
</evidence>
<evidence type="ECO:0000256" key="1">
    <source>
        <dbReference type="SAM" id="MobiDB-lite"/>
    </source>
</evidence>
<organism evidence="2 3">
    <name type="scientific">Pleurodeles waltl</name>
    <name type="common">Iberian ribbed newt</name>
    <dbReference type="NCBI Taxonomy" id="8319"/>
    <lineage>
        <taxon>Eukaryota</taxon>
        <taxon>Metazoa</taxon>
        <taxon>Chordata</taxon>
        <taxon>Craniata</taxon>
        <taxon>Vertebrata</taxon>
        <taxon>Euteleostomi</taxon>
        <taxon>Amphibia</taxon>
        <taxon>Batrachia</taxon>
        <taxon>Caudata</taxon>
        <taxon>Salamandroidea</taxon>
        <taxon>Salamandridae</taxon>
        <taxon>Pleurodelinae</taxon>
        <taxon>Pleurodeles</taxon>
    </lineage>
</organism>
<feature type="compositionally biased region" description="Polar residues" evidence="1">
    <location>
        <begin position="12"/>
        <end position="30"/>
    </location>
</feature>
<protein>
    <submittedName>
        <fullName evidence="2">Uncharacterized protein</fullName>
    </submittedName>
</protein>
<feature type="compositionally biased region" description="Basic and acidic residues" evidence="1">
    <location>
        <begin position="73"/>
        <end position="82"/>
    </location>
</feature>
<feature type="region of interest" description="Disordered" evidence="1">
    <location>
        <begin position="1"/>
        <end position="37"/>
    </location>
</feature>
<evidence type="ECO:0000313" key="2">
    <source>
        <dbReference type="EMBL" id="KAJ1129698.1"/>
    </source>
</evidence>
<accession>A0AAV7PN84</accession>